<sequence length="93" mass="10594">MVEIEEDNSASAATAEEGRHLDAVIPRLLGVPRAPLVLSLLDPLFQSIHFYNEVVFYKFLCLEVNAFLLLPLLNPSFLFWQPRKVPLMVEELV</sequence>
<name>A0AAD3XYG6_NEPGR</name>
<dbReference type="AlphaFoldDB" id="A0AAD3XYG6"/>
<reference evidence="1" key="1">
    <citation type="submission" date="2023-05" db="EMBL/GenBank/DDBJ databases">
        <title>Nepenthes gracilis genome sequencing.</title>
        <authorList>
            <person name="Fukushima K."/>
        </authorList>
    </citation>
    <scope>NUCLEOTIDE SEQUENCE</scope>
    <source>
        <strain evidence="1">SING2019-196</strain>
    </source>
</reference>
<evidence type="ECO:0000313" key="1">
    <source>
        <dbReference type="EMBL" id="GMH20925.1"/>
    </source>
</evidence>
<dbReference type="Proteomes" id="UP001279734">
    <property type="component" value="Unassembled WGS sequence"/>
</dbReference>
<protein>
    <submittedName>
        <fullName evidence="1">Uncharacterized protein</fullName>
    </submittedName>
</protein>
<comment type="caution">
    <text evidence="1">The sequence shown here is derived from an EMBL/GenBank/DDBJ whole genome shotgun (WGS) entry which is preliminary data.</text>
</comment>
<dbReference type="EMBL" id="BSYO01000022">
    <property type="protein sequence ID" value="GMH20925.1"/>
    <property type="molecule type" value="Genomic_DNA"/>
</dbReference>
<keyword evidence="2" id="KW-1185">Reference proteome</keyword>
<organism evidence="1 2">
    <name type="scientific">Nepenthes gracilis</name>
    <name type="common">Slender pitcher plant</name>
    <dbReference type="NCBI Taxonomy" id="150966"/>
    <lineage>
        <taxon>Eukaryota</taxon>
        <taxon>Viridiplantae</taxon>
        <taxon>Streptophyta</taxon>
        <taxon>Embryophyta</taxon>
        <taxon>Tracheophyta</taxon>
        <taxon>Spermatophyta</taxon>
        <taxon>Magnoliopsida</taxon>
        <taxon>eudicotyledons</taxon>
        <taxon>Gunneridae</taxon>
        <taxon>Pentapetalae</taxon>
        <taxon>Caryophyllales</taxon>
        <taxon>Nepenthaceae</taxon>
        <taxon>Nepenthes</taxon>
    </lineage>
</organism>
<accession>A0AAD3XYG6</accession>
<gene>
    <name evidence="1" type="ORF">Nepgr_022767</name>
</gene>
<evidence type="ECO:0000313" key="2">
    <source>
        <dbReference type="Proteomes" id="UP001279734"/>
    </source>
</evidence>
<proteinExistence type="predicted"/>